<dbReference type="EMBL" id="MH078572">
    <property type="protein sequence ID" value="AVP40428.1"/>
    <property type="molecule type" value="Genomic_DNA"/>
</dbReference>
<feature type="region of interest" description="Disordered" evidence="1">
    <location>
        <begin position="62"/>
        <end position="88"/>
    </location>
</feature>
<name>A0A2P1MXZ8_9CAUD</name>
<dbReference type="KEGG" id="vg:54990184"/>
<accession>A0A2P1MXZ8</accession>
<protein>
    <submittedName>
        <fullName evidence="2">Uncharacterized protein</fullName>
    </submittedName>
</protein>
<dbReference type="GeneID" id="54990184"/>
<dbReference type="Proteomes" id="UP000241797">
    <property type="component" value="Segment"/>
</dbReference>
<evidence type="ECO:0000313" key="3">
    <source>
        <dbReference type="Proteomes" id="UP000241797"/>
    </source>
</evidence>
<dbReference type="RefSeq" id="YP_009799695.1">
    <property type="nucleotide sequence ID" value="NC_047945.1"/>
</dbReference>
<proteinExistence type="predicted"/>
<evidence type="ECO:0000256" key="1">
    <source>
        <dbReference type="SAM" id="MobiDB-lite"/>
    </source>
</evidence>
<evidence type="ECO:0000313" key="2">
    <source>
        <dbReference type="EMBL" id="AVP40428.1"/>
    </source>
</evidence>
<keyword evidence="3" id="KW-1185">Reference proteome</keyword>
<sequence length="88" mass="10482">MSVGVFAYYTGNKIHEKVIQRREDPLPEYILRKTRETAEEVEVMKELMEEHGISKEEVKMRAKVREESGRNLERKDKTDEKQIKEESN</sequence>
<organism evidence="2 3">
    <name type="scientific">Staphylococcus phage phiSA_BS1</name>
    <dbReference type="NCBI Taxonomy" id="2126734"/>
    <lineage>
        <taxon>Viruses</taxon>
        <taxon>Duplodnaviria</taxon>
        <taxon>Heunggongvirae</taxon>
        <taxon>Uroviricota</taxon>
        <taxon>Caudoviricetes</taxon>
        <taxon>Herelleviridae</taxon>
        <taxon>Twortvirinae</taxon>
        <taxon>Baoshanvirus</taxon>
        <taxon>Baoshanvirus BS1</taxon>
    </lineage>
</organism>
<reference evidence="2 3" key="1">
    <citation type="submission" date="2018-03" db="EMBL/GenBank/DDBJ databases">
        <title>Isolation, the biological characteristics and genomics of two new strains of lysate Staphylococcus aureus phage.</title>
        <authorList>
            <person name="Jin X."/>
            <person name="Zhang C."/>
        </authorList>
    </citation>
    <scope>NUCLEOTIDE SEQUENCE [LARGE SCALE GENOMIC DNA]</scope>
</reference>